<keyword evidence="1 6" id="KW-0808">Transferase</keyword>
<dbReference type="AlphaFoldDB" id="W5JIU0"/>
<dbReference type="InterPro" id="IPR005302">
    <property type="entry name" value="MoCF_Sase_C"/>
</dbReference>
<dbReference type="PANTHER" id="PTHR14237:SF80">
    <property type="entry name" value="MOLYBDENUM COFACTOR SULFURASE"/>
    <property type="match status" value="1"/>
</dbReference>
<reference evidence="8" key="2">
    <citation type="submission" date="2010-05" db="EMBL/GenBank/DDBJ databases">
        <authorList>
            <person name="Almeida L.G."/>
            <person name="Nicolas M.F."/>
            <person name="Souza R.C."/>
            <person name="Vasconcelos A.T.R."/>
        </authorList>
    </citation>
    <scope>NUCLEOTIDE SEQUENCE</scope>
</reference>
<reference evidence="9" key="4">
    <citation type="submission" date="2015-06" db="UniProtKB">
        <authorList>
            <consortium name="EnsemblMetazoa"/>
        </authorList>
    </citation>
    <scope>IDENTIFICATION</scope>
</reference>
<keyword evidence="10" id="KW-1185">Reference proteome</keyword>
<evidence type="ECO:0000313" key="10">
    <source>
        <dbReference type="Proteomes" id="UP000000673"/>
    </source>
</evidence>
<dbReference type="InterPro" id="IPR015424">
    <property type="entry name" value="PyrdxlP-dep_Trfase"/>
</dbReference>
<dbReference type="VEuPathDB" id="VectorBase:ADAR2_002187"/>
<gene>
    <name evidence="6" type="primary">mal</name>
    <name evidence="8" type="ORF">AND_005492</name>
</gene>
<dbReference type="Gene3D" id="3.90.1150.10">
    <property type="entry name" value="Aspartate Aminotransferase, domain 1"/>
    <property type="match status" value="1"/>
</dbReference>
<accession>W5JIU0</accession>
<dbReference type="EC" id="2.8.1.9" evidence="6"/>
<dbReference type="SUPFAM" id="SSF141673">
    <property type="entry name" value="MOSC N-terminal domain-like"/>
    <property type="match status" value="1"/>
</dbReference>
<reference evidence="8 10" key="1">
    <citation type="journal article" date="2010" name="BMC Genomics">
        <title>Combination of measures distinguishes pre-miRNAs from other stem-loops in the genome of the newly sequenced Anopheles darlingi.</title>
        <authorList>
            <person name="Mendes N.D."/>
            <person name="Freitas A.T."/>
            <person name="Vasconcelos A.T."/>
            <person name="Sagot M.F."/>
        </authorList>
    </citation>
    <scope>NUCLEOTIDE SEQUENCE</scope>
</reference>
<dbReference type="GO" id="GO:0006777">
    <property type="term" value="P:Mo-molybdopterin cofactor biosynthetic process"/>
    <property type="evidence" value="ECO:0007669"/>
    <property type="project" value="UniProtKB-UniRule"/>
</dbReference>
<evidence type="ECO:0000256" key="4">
    <source>
        <dbReference type="ARBA" id="ARBA00050843"/>
    </source>
</evidence>
<keyword evidence="3 6" id="KW-0501">Molybdenum cofactor biosynthesis</keyword>
<dbReference type="InterPro" id="IPR005303">
    <property type="entry name" value="MOCOS_middle"/>
</dbReference>
<dbReference type="GO" id="GO:0030170">
    <property type="term" value="F:pyridoxal phosphate binding"/>
    <property type="evidence" value="ECO:0007669"/>
    <property type="project" value="UniProtKB-UniRule"/>
</dbReference>
<dbReference type="PANTHER" id="PTHR14237">
    <property type="entry name" value="MOLYBDOPTERIN COFACTOR SULFURASE MOSC"/>
    <property type="match status" value="1"/>
</dbReference>
<feature type="active site" evidence="6">
    <location>
        <position position="417"/>
    </location>
</feature>
<dbReference type="Proteomes" id="UP000000673">
    <property type="component" value="Unassembled WGS sequence"/>
</dbReference>
<dbReference type="SUPFAM" id="SSF53383">
    <property type="entry name" value="PLP-dependent transferases"/>
    <property type="match status" value="1"/>
</dbReference>
<keyword evidence="2 6" id="KW-0663">Pyridoxal phosphate</keyword>
<evidence type="ECO:0000259" key="7">
    <source>
        <dbReference type="PROSITE" id="PS51340"/>
    </source>
</evidence>
<name>W5JIU0_ANODA</name>
<evidence type="ECO:0000313" key="9">
    <source>
        <dbReference type="EnsemblMetazoa" id="ADAC005492-PA"/>
    </source>
</evidence>
<dbReference type="FunFam" id="3.40.640.10:FF:000119">
    <property type="entry name" value="Molybdenum cofactor sulfurase"/>
    <property type="match status" value="1"/>
</dbReference>
<dbReference type="GO" id="GO:0030151">
    <property type="term" value="F:molybdenum ion binding"/>
    <property type="evidence" value="ECO:0007669"/>
    <property type="project" value="UniProtKB-UniRule"/>
</dbReference>
<dbReference type="HAMAP" id="MF_03050">
    <property type="entry name" value="MOCOS"/>
    <property type="match status" value="1"/>
</dbReference>
<dbReference type="GO" id="GO:0008265">
    <property type="term" value="F:molybdenum cofactor sulfurtransferase activity"/>
    <property type="evidence" value="ECO:0007669"/>
    <property type="project" value="UniProtKB-UniRule"/>
</dbReference>
<comment type="similarity">
    <text evidence="6">Belongs to the class-V pyridoxal-phosphate-dependent aminotransferase family. MOCOS subfamily.</text>
</comment>
<feature type="modified residue" description="N6-(pyridoxal phosphate)lysine" evidence="6">
    <location>
        <position position="250"/>
    </location>
</feature>
<comment type="function">
    <text evidence="5 6">Sulfurates the molybdenum cofactor. Sulfation of molybdenum is essential for xanthine dehydrogenase (XDH) and aldehyde oxidase (ADO) enzymes in which molybdenum cofactor is liganded by 1 oxygen and 1 sulfur atom in active form.</text>
</comment>
<dbReference type="eggNOG" id="KOG2142">
    <property type="taxonomic scope" value="Eukaryota"/>
</dbReference>
<dbReference type="FunCoup" id="W5JIU0">
    <property type="interactions" value="127"/>
</dbReference>
<evidence type="ECO:0000256" key="3">
    <source>
        <dbReference type="ARBA" id="ARBA00023150"/>
    </source>
</evidence>
<dbReference type="InterPro" id="IPR000192">
    <property type="entry name" value="Aminotrans_V_dom"/>
</dbReference>
<organism evidence="8">
    <name type="scientific">Anopheles darlingi</name>
    <name type="common">Mosquito</name>
    <dbReference type="NCBI Taxonomy" id="43151"/>
    <lineage>
        <taxon>Eukaryota</taxon>
        <taxon>Metazoa</taxon>
        <taxon>Ecdysozoa</taxon>
        <taxon>Arthropoda</taxon>
        <taxon>Hexapoda</taxon>
        <taxon>Insecta</taxon>
        <taxon>Pterygota</taxon>
        <taxon>Neoptera</taxon>
        <taxon>Endopterygota</taxon>
        <taxon>Diptera</taxon>
        <taxon>Nematocera</taxon>
        <taxon>Culicoidea</taxon>
        <taxon>Culicidae</taxon>
        <taxon>Anophelinae</taxon>
        <taxon>Anopheles</taxon>
    </lineage>
</organism>
<feature type="domain" description="MOSC" evidence="7">
    <location>
        <begin position="642"/>
        <end position="801"/>
    </location>
</feature>
<evidence type="ECO:0000313" key="8">
    <source>
        <dbReference type="EMBL" id="ETN62805.1"/>
    </source>
</evidence>
<evidence type="ECO:0000256" key="5">
    <source>
        <dbReference type="ARBA" id="ARBA00054182"/>
    </source>
</evidence>
<dbReference type="Pfam" id="PF03476">
    <property type="entry name" value="MOSC_N"/>
    <property type="match status" value="1"/>
</dbReference>
<dbReference type="VEuPathDB" id="VectorBase:ADAC005492"/>
<comment type="cofactor">
    <cofactor evidence="6">
        <name>pyridoxal 5'-phosphate</name>
        <dbReference type="ChEBI" id="CHEBI:597326"/>
    </cofactor>
</comment>
<dbReference type="STRING" id="43151.W5JIU0"/>
<dbReference type="FunFam" id="3.90.1150.10:FF:000079">
    <property type="entry name" value="Molybdenum cofactor sulfurase"/>
    <property type="match status" value="1"/>
</dbReference>
<dbReference type="OMA" id="PCTRCQM"/>
<dbReference type="PROSITE" id="PS51340">
    <property type="entry name" value="MOSC"/>
    <property type="match status" value="1"/>
</dbReference>
<dbReference type="Gene3D" id="3.40.640.10">
    <property type="entry name" value="Type I PLP-dependent aspartate aminotransferase-like (Major domain)"/>
    <property type="match status" value="1"/>
</dbReference>
<dbReference type="GO" id="GO:0016829">
    <property type="term" value="F:lyase activity"/>
    <property type="evidence" value="ECO:0007669"/>
    <property type="project" value="UniProtKB-UniRule"/>
</dbReference>
<evidence type="ECO:0000256" key="2">
    <source>
        <dbReference type="ARBA" id="ARBA00022898"/>
    </source>
</evidence>
<dbReference type="InterPro" id="IPR015421">
    <property type="entry name" value="PyrdxlP-dep_Trfase_major"/>
</dbReference>
<evidence type="ECO:0000256" key="6">
    <source>
        <dbReference type="HAMAP-Rule" id="MF_03050"/>
    </source>
</evidence>
<dbReference type="HOGENOM" id="CLU_010913_0_1_1"/>
<dbReference type="Pfam" id="PF03473">
    <property type="entry name" value="MOSC"/>
    <property type="match status" value="1"/>
</dbReference>
<dbReference type="InterPro" id="IPR015422">
    <property type="entry name" value="PyrdxlP-dep_Trfase_small"/>
</dbReference>
<reference evidence="8" key="3">
    <citation type="journal article" date="2013" name="Nucleic Acids Res.">
        <title>The genome of Anopheles darlingi, the main neotropical malaria vector.</title>
        <authorList>
            <person name="Marinotti O."/>
            <person name="Cerqueira G.C."/>
            <person name="de Almeida L.G."/>
            <person name="Ferro M.I."/>
            <person name="Loreto E.L."/>
            <person name="Zaha A."/>
            <person name="Teixeira S.M."/>
            <person name="Wespiser A.R."/>
            <person name="Almeida E Silva A."/>
            <person name="Schlindwein A.D."/>
            <person name="Pacheco A.C."/>
            <person name="Silva A.L."/>
            <person name="Graveley B.R."/>
            <person name="Walenz B.P."/>
            <person name="Lima Bde A."/>
            <person name="Ribeiro C.A."/>
            <person name="Nunes-Silva C.G."/>
            <person name="de Carvalho C.R."/>
            <person name="Soares C.M."/>
            <person name="de Menezes C.B."/>
            <person name="Matiolli C."/>
            <person name="Caffrey D."/>
            <person name="Araujo D.A."/>
            <person name="de Oliveira D.M."/>
            <person name="Golenbock D."/>
            <person name="Grisard E.C."/>
            <person name="Fantinatti-Garboggini F."/>
            <person name="de Carvalho F.M."/>
            <person name="Barcellos F.G."/>
            <person name="Prosdocimi F."/>
            <person name="May G."/>
            <person name="Azevedo Junior G.M."/>
            <person name="Guimaraes G.M."/>
            <person name="Goldman G.H."/>
            <person name="Padilha I.Q."/>
            <person name="Batista Jda S."/>
            <person name="Ferro J.A."/>
            <person name="Ribeiro J.M."/>
            <person name="Fietto J.L."/>
            <person name="Dabbas K.M."/>
            <person name="Cerdeira L."/>
            <person name="Agnez-Lima L.F."/>
            <person name="Brocchi M."/>
            <person name="de Carvalho M.O."/>
            <person name="Teixeira Mde M."/>
            <person name="Diniz Maia Mde M."/>
            <person name="Goldman M.H."/>
            <person name="Cruz Schneider M.P."/>
            <person name="Felipe M.S."/>
            <person name="Hungria M."/>
            <person name="Nicolas M.F."/>
            <person name="Pereira M."/>
            <person name="Montes M.A."/>
            <person name="Cantao M.E."/>
            <person name="Vincentz M."/>
            <person name="Rafael M.S."/>
            <person name="Silverman N."/>
            <person name="Stoco P.H."/>
            <person name="Souza R.C."/>
            <person name="Vicentini R."/>
            <person name="Gazzinelli R.T."/>
            <person name="Neves Rde O."/>
            <person name="Silva R."/>
            <person name="Astolfi-Filho S."/>
            <person name="Maciel T.E."/>
            <person name="Urmenyi T.P."/>
            <person name="Tadei W.P."/>
            <person name="Camargo E.P."/>
            <person name="de Vasconcelos A.T."/>
        </authorList>
    </citation>
    <scope>NUCLEOTIDE SEQUENCE</scope>
</reference>
<evidence type="ECO:0000256" key="1">
    <source>
        <dbReference type="ARBA" id="ARBA00022679"/>
    </source>
</evidence>
<dbReference type="InterPro" id="IPR028886">
    <property type="entry name" value="MoCo_sulfurase"/>
</dbReference>
<dbReference type="EMBL" id="ADMH02001370">
    <property type="protein sequence ID" value="ETN62805.1"/>
    <property type="molecule type" value="Genomic_DNA"/>
</dbReference>
<proteinExistence type="inferred from homology"/>
<dbReference type="Pfam" id="PF00266">
    <property type="entry name" value="Aminotran_5"/>
    <property type="match status" value="1"/>
</dbReference>
<protein>
    <recommendedName>
        <fullName evidence="6">Molybdenum cofactor sulfurase</fullName>
        <shortName evidence="6">MCS</shortName>
        <shortName evidence="6">MOS</shortName>
        <shortName evidence="6">MoCo sulfurase</shortName>
        <ecNumber evidence="6">2.8.1.9</ecNumber>
    </recommendedName>
    <alternativeName>
        <fullName evidence="6">Molybdenum cofactor sulfurtransferase</fullName>
    </alternativeName>
    <alternativeName>
        <fullName evidence="6">Protein maroon-like</fullName>
        <shortName evidence="6">Ma-l</shortName>
    </alternativeName>
</protein>
<dbReference type="EnsemblMetazoa" id="ADAC005492-RA">
    <property type="protein sequence ID" value="ADAC005492-PA"/>
    <property type="gene ID" value="ADAC005492"/>
</dbReference>
<sequence>MEQTPSEYSAEEASKIAYEFRRLQDKCYLDHAGTALYGESQMSAVQTMLTGGLFCNPHTSRTMEDLIDLVRFRVLRWFNTRSADYSLVFTSGTTASLKLLAEAFDFTAAQSAAGEEPDQSSRQAGAFVYLRDSHTSVLGMRQVVRTERIGVIERSELLQSLAGSRSGWSNGNKSPLHHRGPSLLAMPAQCNFNGVKYPLELLETVSQNGLPGPYEGDAFQVCLDAASYVSTSYLDLTRHKPSFVCVSFYKIFGYPTGLGALLVRKDAERYLTGKRYFGGGTVQIAMSGRDFHVPRTRLSDRFEDGTLNFLAVASLLACMEQLERLIPPTPTRTTIERISQHTFQLAQHCYRQLQQLEHANGSKVVELYHDTAYSDGRSQGPIVNFNVLNDDGGYVGFAEVACMASNHGIYLRTGCFCNPGACQRHLRLSDDDIRRHFQAGHVCGDANDLIDGQPTGSVRVSFGYMNRLADVERLIGMISRCYIRRSVMGPLVSRKEVLARYKNYDRARLVQICLFPIKSCGPFRVVGAGKEWPLSATGLLYDREFVIVDEHGMAITQKKVATLCLIRPTINLAAKQMTLHHPDVEQDLIVDLADTDDQSDHRPADAPFRLCQTKVCQDNVQGVDCGEDAADWVSLALGVSGLRLLRQTRFHEQRTRRNRSEHQLSLNNQAQFLLINRTSVRWLSDAVDDWGDVDDDGANPPTLDSLVDRFRGNLIIETSRPLEEADWSGVTIGERQFGVDGPCTRCQMICIDQATGKKTAEPLRTICREFGGKMRFGIYLSHAGTLSDGATLVVDASVSGVYE</sequence>
<comment type="catalytic activity">
    <reaction evidence="4 6">
        <text>Mo-molybdopterin + L-cysteine + AH2 = thio-Mo-molybdopterin + L-alanine + A + H2O</text>
        <dbReference type="Rhea" id="RHEA:42636"/>
        <dbReference type="ChEBI" id="CHEBI:13193"/>
        <dbReference type="ChEBI" id="CHEBI:15377"/>
        <dbReference type="ChEBI" id="CHEBI:17499"/>
        <dbReference type="ChEBI" id="CHEBI:35235"/>
        <dbReference type="ChEBI" id="CHEBI:57972"/>
        <dbReference type="ChEBI" id="CHEBI:71302"/>
        <dbReference type="ChEBI" id="CHEBI:82685"/>
        <dbReference type="EC" id="2.8.1.9"/>
    </reaction>
</comment>